<dbReference type="GeneID" id="93646740"/>
<dbReference type="GO" id="GO:0045944">
    <property type="term" value="P:positive regulation of transcription by RNA polymerase II"/>
    <property type="evidence" value="ECO:0007669"/>
    <property type="project" value="UniProtKB-ARBA"/>
</dbReference>
<evidence type="ECO:0000256" key="2">
    <source>
        <dbReference type="ARBA" id="ARBA00022737"/>
    </source>
</evidence>
<dbReference type="GO" id="GO:0005634">
    <property type="term" value="C:nucleus"/>
    <property type="evidence" value="ECO:0007669"/>
    <property type="project" value="UniProtKB-ARBA"/>
</dbReference>
<keyword evidence="4" id="KW-0862">Zinc</keyword>
<dbReference type="FunFam" id="3.30.160.60:FF:002343">
    <property type="entry name" value="Zinc finger protein 33A"/>
    <property type="match status" value="1"/>
</dbReference>
<dbReference type="PROSITE" id="PS50157">
    <property type="entry name" value="ZINC_FINGER_C2H2_2"/>
    <property type="match status" value="1"/>
</dbReference>
<dbReference type="InterPro" id="IPR050329">
    <property type="entry name" value="GLI_C2H2-zinc-finger"/>
</dbReference>
<evidence type="ECO:0000313" key="7">
    <source>
        <dbReference type="EMBL" id="OAG31915.1"/>
    </source>
</evidence>
<evidence type="ECO:0000256" key="1">
    <source>
        <dbReference type="ARBA" id="ARBA00022723"/>
    </source>
</evidence>
<dbReference type="EMBL" id="LTDL01000014">
    <property type="protein sequence ID" value="OAG31915.1"/>
    <property type="molecule type" value="Genomic_DNA"/>
</dbReference>
<gene>
    <name evidence="7" type="ORF">NEDG_00390</name>
</gene>
<evidence type="ECO:0000256" key="5">
    <source>
        <dbReference type="PROSITE-ProRule" id="PRU00042"/>
    </source>
</evidence>
<dbReference type="InterPro" id="IPR036236">
    <property type="entry name" value="Znf_C2H2_sf"/>
</dbReference>
<name>A0A177EIY3_9MICR</name>
<dbReference type="GO" id="GO:0000978">
    <property type="term" value="F:RNA polymerase II cis-regulatory region sequence-specific DNA binding"/>
    <property type="evidence" value="ECO:0007669"/>
    <property type="project" value="TreeGrafter"/>
</dbReference>
<dbReference type="RefSeq" id="XP_067545516.1">
    <property type="nucleotide sequence ID" value="XM_067687808.1"/>
</dbReference>
<evidence type="ECO:0000313" key="8">
    <source>
        <dbReference type="Proteomes" id="UP000185944"/>
    </source>
</evidence>
<dbReference type="AlphaFoldDB" id="A0A177EIY3"/>
<dbReference type="SUPFAM" id="SSF57667">
    <property type="entry name" value="beta-beta-alpha zinc fingers"/>
    <property type="match status" value="2"/>
</dbReference>
<proteinExistence type="predicted"/>
<sequence>MECRWNSCKEQFNDQKDFSAHVNKHIRDSDAKACQWRECTRMNEKKISRCTLLMHIRMHTREKPFKCKLCPKEYSRSDALSKHTKTHEQLAADENIYIKKLSYLSTLQIEHDLLLKEAQQMYKRLMVENDILIKYICSNIRRPKRIYRSV</sequence>
<dbReference type="OrthoDB" id="2188412at2759"/>
<dbReference type="PANTHER" id="PTHR19818">
    <property type="entry name" value="ZINC FINGER PROTEIN ZIC AND GLI"/>
    <property type="match status" value="1"/>
</dbReference>
<organism evidence="7 8">
    <name type="scientific">Nematocida displodere</name>
    <dbReference type="NCBI Taxonomy" id="1805483"/>
    <lineage>
        <taxon>Eukaryota</taxon>
        <taxon>Fungi</taxon>
        <taxon>Fungi incertae sedis</taxon>
        <taxon>Microsporidia</taxon>
        <taxon>Nematocida</taxon>
    </lineage>
</organism>
<feature type="domain" description="C2H2-type" evidence="6">
    <location>
        <begin position="65"/>
        <end position="87"/>
    </location>
</feature>
<dbReference type="Gene3D" id="3.30.160.60">
    <property type="entry name" value="Classic Zinc Finger"/>
    <property type="match status" value="2"/>
</dbReference>
<keyword evidence="1" id="KW-0479">Metal-binding</keyword>
<dbReference type="SMART" id="SM00355">
    <property type="entry name" value="ZnF_C2H2"/>
    <property type="match status" value="3"/>
</dbReference>
<dbReference type="GO" id="GO:0000981">
    <property type="term" value="F:DNA-binding transcription factor activity, RNA polymerase II-specific"/>
    <property type="evidence" value="ECO:0007669"/>
    <property type="project" value="TreeGrafter"/>
</dbReference>
<dbReference type="PANTHER" id="PTHR19818:SF139">
    <property type="entry name" value="PAIR-RULE PROTEIN ODD-PAIRED"/>
    <property type="match status" value="1"/>
</dbReference>
<evidence type="ECO:0000256" key="4">
    <source>
        <dbReference type="ARBA" id="ARBA00022833"/>
    </source>
</evidence>
<accession>A0A177EIY3</accession>
<dbReference type="VEuPathDB" id="MicrosporidiaDB:NEDG_00390"/>
<dbReference type="InterPro" id="IPR013087">
    <property type="entry name" value="Znf_C2H2_type"/>
</dbReference>
<keyword evidence="2" id="KW-0677">Repeat</keyword>
<dbReference type="Proteomes" id="UP000185944">
    <property type="component" value="Unassembled WGS sequence"/>
</dbReference>
<comment type="caution">
    <text evidence="7">The sequence shown here is derived from an EMBL/GenBank/DDBJ whole genome shotgun (WGS) entry which is preliminary data.</text>
</comment>
<evidence type="ECO:0000259" key="6">
    <source>
        <dbReference type="PROSITE" id="PS50157"/>
    </source>
</evidence>
<dbReference type="Pfam" id="PF00096">
    <property type="entry name" value="zf-C2H2"/>
    <property type="match status" value="1"/>
</dbReference>
<reference evidence="7 8" key="1">
    <citation type="submission" date="2016-02" db="EMBL/GenBank/DDBJ databases">
        <title>Discovery of a natural microsporidian pathogen with a broad tissue tropism in Caenorhabditis elegans.</title>
        <authorList>
            <person name="Luallen R.J."/>
            <person name="Reinke A.W."/>
            <person name="Tong L."/>
            <person name="Botts M.R."/>
            <person name="Felix M.-A."/>
            <person name="Troemel E.R."/>
        </authorList>
    </citation>
    <scope>NUCLEOTIDE SEQUENCE [LARGE SCALE GENOMIC DNA]</scope>
    <source>
        <strain evidence="7 8">JUm2807</strain>
    </source>
</reference>
<keyword evidence="3 5" id="KW-0863">Zinc-finger</keyword>
<protein>
    <recommendedName>
        <fullName evidence="6">C2H2-type domain-containing protein</fullName>
    </recommendedName>
</protein>
<keyword evidence="8" id="KW-1185">Reference proteome</keyword>
<dbReference type="GO" id="GO:0008270">
    <property type="term" value="F:zinc ion binding"/>
    <property type="evidence" value="ECO:0007669"/>
    <property type="project" value="UniProtKB-KW"/>
</dbReference>
<evidence type="ECO:0000256" key="3">
    <source>
        <dbReference type="ARBA" id="ARBA00022771"/>
    </source>
</evidence>
<dbReference type="PROSITE" id="PS00028">
    <property type="entry name" value="ZINC_FINGER_C2H2_1"/>
    <property type="match status" value="2"/>
</dbReference>
<dbReference type="STRING" id="1805483.A0A177EIY3"/>